<reference evidence="1" key="1">
    <citation type="submission" date="2009-10" db="EMBL/GenBank/DDBJ databases">
        <title>Diversity of trophic interactions inside an arsenic-rich microbial ecosystem.</title>
        <authorList>
            <person name="Bertin P.N."/>
            <person name="Heinrich-Salmeron A."/>
            <person name="Pelletier E."/>
            <person name="Goulhen-Chollet F."/>
            <person name="Arsene-Ploetze F."/>
            <person name="Gallien S."/>
            <person name="Calteau A."/>
            <person name="Vallenet D."/>
            <person name="Casiot C."/>
            <person name="Chane-Woon-Ming B."/>
            <person name="Giloteaux L."/>
            <person name="Barakat M."/>
            <person name="Bonnefoy V."/>
            <person name="Bruneel O."/>
            <person name="Chandler M."/>
            <person name="Cleiss J."/>
            <person name="Duran R."/>
            <person name="Elbaz-Poulichet F."/>
            <person name="Fonknechten N."/>
            <person name="Lauga B."/>
            <person name="Mornico D."/>
            <person name="Ortet P."/>
            <person name="Schaeffer C."/>
            <person name="Siguier P."/>
            <person name="Alexander Thil Smith A."/>
            <person name="Van Dorsselaer A."/>
            <person name="Weissenbach J."/>
            <person name="Medigue C."/>
            <person name="Le Paslier D."/>
        </authorList>
    </citation>
    <scope>NUCLEOTIDE SEQUENCE</scope>
</reference>
<comment type="caution">
    <text evidence="1">The sequence shown here is derived from an EMBL/GenBank/DDBJ whole genome shotgun (WGS) entry which is preliminary data.</text>
</comment>
<organism evidence="1">
    <name type="scientific">mine drainage metagenome</name>
    <dbReference type="NCBI Taxonomy" id="410659"/>
    <lineage>
        <taxon>unclassified sequences</taxon>
        <taxon>metagenomes</taxon>
        <taxon>ecological metagenomes</taxon>
    </lineage>
</organism>
<name>E6QWA9_9ZZZZ</name>
<proteinExistence type="predicted"/>
<sequence>MNSTSVALRAKQAAKIAHQKLTEFTLESSLMRDLIHSWLTKLSAGDRGVLAADHTIIARKKFGFFNNCTVNFSSMLENSASQPHQRHHERHCPLRTSSWTENALVGEVC</sequence>
<dbReference type="EMBL" id="CABR01000150">
    <property type="protein sequence ID" value="CBI11532.1"/>
    <property type="molecule type" value="Genomic_DNA"/>
</dbReference>
<gene>
    <name evidence="1" type="ORF">CARN7_2365</name>
</gene>
<protein>
    <submittedName>
        <fullName evidence="1">Uncharacterized protein</fullName>
    </submittedName>
</protein>
<evidence type="ECO:0000313" key="1">
    <source>
        <dbReference type="EMBL" id="CBI11532.1"/>
    </source>
</evidence>
<dbReference type="AlphaFoldDB" id="E6QWA9"/>
<accession>E6QWA9</accession>